<sequence length="84" mass="9216">MTFEQDEHAVETLARRVQRGVGQRAGFHEAVGVLRGWQGCDSARARQDLADGHDGQDAEVTRVSAQVNARARPGTDPDLDFAER</sequence>
<dbReference type="RefSeq" id="WP_209668438.1">
    <property type="nucleotide sequence ID" value="NZ_JAGGMS010000001.1"/>
</dbReference>
<name>A0ABS4Q376_9PSEU</name>
<keyword evidence="3" id="KW-1185">Reference proteome</keyword>
<gene>
    <name evidence="2" type="ORF">JOM49_007096</name>
</gene>
<dbReference type="Proteomes" id="UP000741013">
    <property type="component" value="Unassembled WGS sequence"/>
</dbReference>
<reference evidence="2 3" key="1">
    <citation type="submission" date="2021-03" db="EMBL/GenBank/DDBJ databases">
        <title>Sequencing the genomes of 1000 actinobacteria strains.</title>
        <authorList>
            <person name="Klenk H.-P."/>
        </authorList>
    </citation>
    <scope>NUCLEOTIDE SEQUENCE [LARGE SCALE GENOMIC DNA]</scope>
    <source>
        <strain evidence="2 3">DSM 45510</strain>
    </source>
</reference>
<feature type="compositionally biased region" description="Basic and acidic residues" evidence="1">
    <location>
        <begin position="47"/>
        <end position="60"/>
    </location>
</feature>
<evidence type="ECO:0008006" key="4">
    <source>
        <dbReference type="Google" id="ProtNLM"/>
    </source>
</evidence>
<evidence type="ECO:0000313" key="2">
    <source>
        <dbReference type="EMBL" id="MBP2185570.1"/>
    </source>
</evidence>
<protein>
    <recommendedName>
        <fullName evidence="4">ANTAR domain-containing protein</fullName>
    </recommendedName>
</protein>
<dbReference type="EMBL" id="JAGGMS010000001">
    <property type="protein sequence ID" value="MBP2185570.1"/>
    <property type="molecule type" value="Genomic_DNA"/>
</dbReference>
<feature type="region of interest" description="Disordered" evidence="1">
    <location>
        <begin position="47"/>
        <end position="84"/>
    </location>
</feature>
<evidence type="ECO:0000256" key="1">
    <source>
        <dbReference type="SAM" id="MobiDB-lite"/>
    </source>
</evidence>
<proteinExistence type="predicted"/>
<evidence type="ECO:0000313" key="3">
    <source>
        <dbReference type="Proteomes" id="UP000741013"/>
    </source>
</evidence>
<accession>A0ABS4Q376</accession>
<organism evidence="2 3">
    <name type="scientific">Amycolatopsis magusensis</name>
    <dbReference type="NCBI Taxonomy" id="882444"/>
    <lineage>
        <taxon>Bacteria</taxon>
        <taxon>Bacillati</taxon>
        <taxon>Actinomycetota</taxon>
        <taxon>Actinomycetes</taxon>
        <taxon>Pseudonocardiales</taxon>
        <taxon>Pseudonocardiaceae</taxon>
        <taxon>Amycolatopsis</taxon>
    </lineage>
</organism>
<comment type="caution">
    <text evidence="2">The sequence shown here is derived from an EMBL/GenBank/DDBJ whole genome shotgun (WGS) entry which is preliminary data.</text>
</comment>